<dbReference type="PATRIC" id="fig|1268072.3.peg.3089"/>
<keyword evidence="3" id="KW-1185">Reference proteome</keyword>
<organism evidence="2 3">
    <name type="scientific">Paenibacillus sabinae T27</name>
    <dbReference type="NCBI Taxonomy" id="1268072"/>
    <lineage>
        <taxon>Bacteria</taxon>
        <taxon>Bacillati</taxon>
        <taxon>Bacillota</taxon>
        <taxon>Bacilli</taxon>
        <taxon>Bacillales</taxon>
        <taxon>Paenibacillaceae</taxon>
        <taxon>Paenibacillus</taxon>
    </lineage>
</organism>
<dbReference type="STRING" id="1268072.PSAB_14940"/>
<feature type="region of interest" description="Disordered" evidence="1">
    <location>
        <begin position="24"/>
        <end position="47"/>
    </location>
</feature>
<protein>
    <submittedName>
        <fullName evidence="2">Uncharacterized protein</fullName>
    </submittedName>
</protein>
<dbReference type="EMBL" id="CP004078">
    <property type="protein sequence ID" value="AHV97897.1"/>
    <property type="molecule type" value="Genomic_DNA"/>
</dbReference>
<accession>X4ZKU0</accession>
<sequence>MRYVVFLMILLAVGVIYAVTRLRNAKKQSSGKSSKNNVIPLDAHRRARKHTTEQPCSSCKKKNGKLMFYAQDDGSVVGLCKDCQVKAKKRDMLPL</sequence>
<evidence type="ECO:0000256" key="1">
    <source>
        <dbReference type="SAM" id="MobiDB-lite"/>
    </source>
</evidence>
<proteinExistence type="predicted"/>
<evidence type="ECO:0000313" key="3">
    <source>
        <dbReference type="Proteomes" id="UP000019772"/>
    </source>
</evidence>
<name>X4ZKU0_9BACL</name>
<dbReference type="HOGENOM" id="CLU_2370194_0_0_9"/>
<evidence type="ECO:0000313" key="2">
    <source>
        <dbReference type="EMBL" id="AHV97897.1"/>
    </source>
</evidence>
<reference evidence="2 3" key="1">
    <citation type="journal article" date="2014" name="PLoS Genet.">
        <title>Comparative Genomic Analysis of N2-Fixing and Non-N2-Fixing Paenibacillus spp.: Organization, Evolution and Expression of the Nitrogen Fixation Genes.</title>
        <authorList>
            <person name="Xie J.B."/>
            <person name="Du Z."/>
            <person name="Bai L."/>
            <person name="Tian C."/>
            <person name="Zhang Y."/>
            <person name="Xie J.Y."/>
            <person name="Wang T."/>
            <person name="Liu X."/>
            <person name="Chen X."/>
            <person name="Cheng Q."/>
            <person name="Chen S."/>
            <person name="Li J."/>
        </authorList>
    </citation>
    <scope>NUCLEOTIDE SEQUENCE [LARGE SCALE GENOMIC DNA]</scope>
    <source>
        <strain evidence="2 3">T27</strain>
    </source>
</reference>
<dbReference type="eggNOG" id="ENOG502ZHGC">
    <property type="taxonomic scope" value="Bacteria"/>
</dbReference>
<gene>
    <name evidence="2" type="ORF">PSAB_14940</name>
</gene>
<dbReference type="KEGG" id="psab:PSAB_14940"/>
<dbReference type="AlphaFoldDB" id="X4ZKU0"/>
<dbReference type="Proteomes" id="UP000019772">
    <property type="component" value="Chromosome"/>
</dbReference>